<organism evidence="1 2">
    <name type="scientific">Naganishia cerealis</name>
    <dbReference type="NCBI Taxonomy" id="610337"/>
    <lineage>
        <taxon>Eukaryota</taxon>
        <taxon>Fungi</taxon>
        <taxon>Dikarya</taxon>
        <taxon>Basidiomycota</taxon>
        <taxon>Agaricomycotina</taxon>
        <taxon>Tremellomycetes</taxon>
        <taxon>Filobasidiales</taxon>
        <taxon>Filobasidiaceae</taxon>
        <taxon>Naganishia</taxon>
    </lineage>
</organism>
<name>A0ACC2VXQ5_9TREE</name>
<gene>
    <name evidence="1" type="ORF">QFC19_004106</name>
</gene>
<protein>
    <submittedName>
        <fullName evidence="1">Uncharacterized protein</fullName>
    </submittedName>
</protein>
<dbReference type="Proteomes" id="UP001241377">
    <property type="component" value="Unassembled WGS sequence"/>
</dbReference>
<sequence>MSLPRSRRPTSVAMKRDSSLESDVSASASRVTKRLKIAVPHASARIPNVTLPKRSRLLTAVTSPSKKRLPTPDLDDGASSGGEADDEIDTQSDGSRSRVMDMSDESDAETEVDEDDHDTGAIEMSIVQFAPLLSSPCSLPATPTSFPSLPSFPRFGPAIASQGFPASPLLQVEDMLLTPREGAAWAISSSSEDLSDDYDLRNLSRKRKRKAVTREGSVSGVDEAMPLVRPHISADESEAGKLFLDKGVRQITRGLNATVSGVTAGLQALPPLHKALLESGSDTEMLSLARFKDTDDSETDTMMKDVEVNSHNFQSSQDLMAYLDTEPLMTLDQFSAYRTDRIAALRNPPLRDYELVGKYNLRGQNIQLYLAKLGYILPIPLGRAVARNKRDLRKPLPRRCKPITQLTGNLREDLLVRLISKYRRELIKGYNKYMTLSVEQASYILAKWHELHLEYGVGLLKTNRNDSTAVGAEETPPSRSDALVVPVNNGPSTVYAVKAFARKYTDRLEAYEPIYPEAPARYTRALISMLNDRFPAWDRWWADERRFALHRSQWGLYDAETERIEREAREMQDNIARRRRATARCERLERLGFGGAAMRNGMGTRMERDEAELIEQAILEARIQQFRALVNAPPVTSPRLALRIDVQPHVSQEVVVVPASPPPSYNGSPPSSTSNGSIPRTARTTAQTATHIVSQVFDSPPRLPSYQPNTYRRGISPPPPPPFNARTDAMPVPNTSCALQLASSDSPLTRRLLLDGVAYDSDSIPLPGAYLSRHRNERVPSQLGAPAVLSGPAIGSGNISAISTATVLEFEPQSGVGIEEGGEPESDVEDLDDLLGEVEEEDVEEQEQGDRGRERVRSACVLM</sequence>
<accession>A0ACC2VXQ5</accession>
<proteinExistence type="predicted"/>
<keyword evidence="2" id="KW-1185">Reference proteome</keyword>
<evidence type="ECO:0000313" key="2">
    <source>
        <dbReference type="Proteomes" id="UP001241377"/>
    </source>
</evidence>
<evidence type="ECO:0000313" key="1">
    <source>
        <dbReference type="EMBL" id="KAJ9104122.1"/>
    </source>
</evidence>
<dbReference type="EMBL" id="JASBWR010000042">
    <property type="protein sequence ID" value="KAJ9104122.1"/>
    <property type="molecule type" value="Genomic_DNA"/>
</dbReference>
<comment type="caution">
    <text evidence="1">The sequence shown here is derived from an EMBL/GenBank/DDBJ whole genome shotgun (WGS) entry which is preliminary data.</text>
</comment>
<reference evidence="1" key="1">
    <citation type="submission" date="2023-04" db="EMBL/GenBank/DDBJ databases">
        <title>Draft Genome sequencing of Naganishia species isolated from polar environments using Oxford Nanopore Technology.</title>
        <authorList>
            <person name="Leo P."/>
            <person name="Venkateswaran K."/>
        </authorList>
    </citation>
    <scope>NUCLEOTIDE SEQUENCE</scope>
    <source>
        <strain evidence="1">MNA-CCFEE 5261</strain>
    </source>
</reference>